<dbReference type="PROSITE" id="PS51585">
    <property type="entry name" value="SAM_MT_TPMT"/>
    <property type="match status" value="1"/>
</dbReference>
<proteinExistence type="inferred from homology"/>
<dbReference type="NCBIfam" id="TIGR03840">
    <property type="entry name" value="TMPT_Se_Te"/>
    <property type="match status" value="1"/>
</dbReference>
<comment type="catalytic activity">
    <reaction evidence="1 9">
        <text>S-adenosyl-L-methionine + a thiopurine = S-adenosyl-L-homocysteine + a thiopurine S-methylether.</text>
        <dbReference type="EC" id="2.1.1.67"/>
    </reaction>
</comment>
<dbReference type="GO" id="GO:0032259">
    <property type="term" value="P:methylation"/>
    <property type="evidence" value="ECO:0007669"/>
    <property type="project" value="UniProtKB-KW"/>
</dbReference>
<accession>A0A2U2N8W2</accession>
<evidence type="ECO:0000256" key="3">
    <source>
        <dbReference type="ARBA" id="ARBA00008145"/>
    </source>
</evidence>
<dbReference type="GO" id="GO:0010038">
    <property type="term" value="P:response to metal ion"/>
    <property type="evidence" value="ECO:0007669"/>
    <property type="project" value="InterPro"/>
</dbReference>
<evidence type="ECO:0000256" key="8">
    <source>
        <dbReference type="ARBA" id="ARBA00022691"/>
    </source>
</evidence>
<gene>
    <name evidence="9" type="primary">tpm</name>
    <name evidence="10" type="ORF">DEM34_01230</name>
</gene>
<evidence type="ECO:0000256" key="6">
    <source>
        <dbReference type="ARBA" id="ARBA00022603"/>
    </source>
</evidence>
<evidence type="ECO:0000256" key="1">
    <source>
        <dbReference type="ARBA" id="ARBA00000903"/>
    </source>
</evidence>
<dbReference type="FunFam" id="3.40.50.150:FF:000101">
    <property type="entry name" value="Thiopurine S-methyltransferase"/>
    <property type="match status" value="1"/>
</dbReference>
<dbReference type="GO" id="GO:0005737">
    <property type="term" value="C:cytoplasm"/>
    <property type="evidence" value="ECO:0007669"/>
    <property type="project" value="UniProtKB-SubCell"/>
</dbReference>
<dbReference type="EC" id="2.1.1.67" evidence="4 9"/>
<sequence>MEPEFWQQRWRDNRIAFHEGRVNRHLEAFWPGLGGTEGELVFVPLCGKAFDLAWLGSRGHRVIGVELSERACRAFFAERGIEPTVTEQGQFVRFSHDRIELLCGDFFDLGPEYVQGARLLYDRAALIALPAELRPRYCEHLTRLMGAGTRGLLITLNYPPQDFHGPPFAVDESEVRGHLHRHFDLQRLYMGPLGPDDPLLARGLVGGSESVYRLDALER</sequence>
<evidence type="ECO:0000256" key="4">
    <source>
        <dbReference type="ARBA" id="ARBA00011905"/>
    </source>
</evidence>
<dbReference type="EMBL" id="QFFI01000002">
    <property type="protein sequence ID" value="PWG65394.1"/>
    <property type="molecule type" value="Genomic_DNA"/>
</dbReference>
<dbReference type="Gene3D" id="3.40.50.150">
    <property type="entry name" value="Vaccinia Virus protein VP39"/>
    <property type="match status" value="1"/>
</dbReference>
<dbReference type="InterPro" id="IPR029063">
    <property type="entry name" value="SAM-dependent_MTases_sf"/>
</dbReference>
<keyword evidence="8 9" id="KW-0949">S-adenosyl-L-methionine</keyword>
<keyword evidence="11" id="KW-1185">Reference proteome</keyword>
<dbReference type="NCBIfam" id="NF009732">
    <property type="entry name" value="PRK13255.1"/>
    <property type="match status" value="1"/>
</dbReference>
<keyword evidence="6 9" id="KW-0489">Methyltransferase</keyword>
<protein>
    <recommendedName>
        <fullName evidence="4 9">Thiopurine S-methyltransferase</fullName>
        <ecNumber evidence="4 9">2.1.1.67</ecNumber>
    </recommendedName>
    <alternativeName>
        <fullName evidence="9">Thiopurine methyltransferase</fullName>
    </alternativeName>
</protein>
<evidence type="ECO:0000313" key="11">
    <source>
        <dbReference type="Proteomes" id="UP000245474"/>
    </source>
</evidence>
<dbReference type="RefSeq" id="WP_109675434.1">
    <property type="nucleotide sequence ID" value="NZ_CP086615.1"/>
</dbReference>
<name>A0A2U2N8W2_9GAMM</name>
<dbReference type="Pfam" id="PF05724">
    <property type="entry name" value="TPMT"/>
    <property type="match status" value="1"/>
</dbReference>
<dbReference type="InterPro" id="IPR025835">
    <property type="entry name" value="Thiopurine_S-MeTrfase"/>
</dbReference>
<dbReference type="InterPro" id="IPR008854">
    <property type="entry name" value="TPMT"/>
</dbReference>
<evidence type="ECO:0000256" key="9">
    <source>
        <dbReference type="HAMAP-Rule" id="MF_00812"/>
    </source>
</evidence>
<dbReference type="HAMAP" id="MF_00812">
    <property type="entry name" value="Thiopur_methtran"/>
    <property type="match status" value="1"/>
</dbReference>
<evidence type="ECO:0000313" key="10">
    <source>
        <dbReference type="EMBL" id="PWG65394.1"/>
    </source>
</evidence>
<keyword evidence="7 9" id="KW-0808">Transferase</keyword>
<feature type="binding site" evidence="9">
    <location>
        <position position="66"/>
    </location>
    <ligand>
        <name>S-adenosyl-L-methionine</name>
        <dbReference type="ChEBI" id="CHEBI:59789"/>
    </ligand>
</feature>
<evidence type="ECO:0000256" key="7">
    <source>
        <dbReference type="ARBA" id="ARBA00022679"/>
    </source>
</evidence>
<feature type="binding site" evidence="9">
    <location>
        <position position="10"/>
    </location>
    <ligand>
        <name>S-adenosyl-L-methionine</name>
        <dbReference type="ChEBI" id="CHEBI:59789"/>
    </ligand>
</feature>
<dbReference type="SUPFAM" id="SSF53335">
    <property type="entry name" value="S-adenosyl-L-methionine-dependent methyltransferases"/>
    <property type="match status" value="1"/>
</dbReference>
<dbReference type="GO" id="GO:0008119">
    <property type="term" value="F:thiopurine S-methyltransferase activity"/>
    <property type="evidence" value="ECO:0007669"/>
    <property type="project" value="UniProtKB-UniRule"/>
</dbReference>
<organism evidence="10 11">
    <name type="scientific">Sediminicurvatus halobius</name>
    <dbReference type="NCBI Taxonomy" id="2182432"/>
    <lineage>
        <taxon>Bacteria</taxon>
        <taxon>Pseudomonadati</taxon>
        <taxon>Pseudomonadota</taxon>
        <taxon>Gammaproteobacteria</taxon>
        <taxon>Chromatiales</taxon>
        <taxon>Ectothiorhodospiraceae</taxon>
        <taxon>Sediminicurvatus</taxon>
    </lineage>
</organism>
<feature type="binding site" evidence="9">
    <location>
        <position position="123"/>
    </location>
    <ligand>
        <name>S-adenosyl-L-methionine</name>
        <dbReference type="ChEBI" id="CHEBI:59789"/>
    </ligand>
</feature>
<evidence type="ECO:0000256" key="2">
    <source>
        <dbReference type="ARBA" id="ARBA00004496"/>
    </source>
</evidence>
<dbReference type="AlphaFoldDB" id="A0A2U2N8W2"/>
<comment type="subcellular location">
    <subcellularLocation>
        <location evidence="2 9">Cytoplasm</location>
    </subcellularLocation>
</comment>
<dbReference type="PANTHER" id="PTHR10259">
    <property type="entry name" value="THIOPURINE S-METHYLTRANSFERASE"/>
    <property type="match status" value="1"/>
</dbReference>
<dbReference type="OrthoDB" id="9778208at2"/>
<evidence type="ECO:0000256" key="5">
    <source>
        <dbReference type="ARBA" id="ARBA00022490"/>
    </source>
</evidence>
<keyword evidence="5 9" id="KW-0963">Cytoplasm</keyword>
<dbReference type="PIRSF" id="PIRSF023956">
    <property type="entry name" value="Thiopurine_S-methyltransferase"/>
    <property type="match status" value="1"/>
</dbReference>
<dbReference type="PANTHER" id="PTHR10259:SF11">
    <property type="entry name" value="THIOPURINE S-METHYLTRANSFERASE"/>
    <property type="match status" value="1"/>
</dbReference>
<feature type="binding site" evidence="9">
    <location>
        <position position="45"/>
    </location>
    <ligand>
        <name>S-adenosyl-L-methionine</name>
        <dbReference type="ChEBI" id="CHEBI:59789"/>
    </ligand>
</feature>
<dbReference type="Proteomes" id="UP000245474">
    <property type="component" value="Unassembled WGS sequence"/>
</dbReference>
<comment type="caution">
    <text evidence="10">The sequence shown here is derived from an EMBL/GenBank/DDBJ whole genome shotgun (WGS) entry which is preliminary data.</text>
</comment>
<dbReference type="InterPro" id="IPR022474">
    <property type="entry name" value="Thiopur_S-MeTfrase_Se/Te_detox"/>
</dbReference>
<comment type="similarity">
    <text evidence="3 9">Belongs to the class I-like SAM-binding methyltransferase superfamily. TPMT family.</text>
</comment>
<reference evidence="10 11" key="1">
    <citation type="submission" date="2018-05" db="EMBL/GenBank/DDBJ databases">
        <title>Spiribacter halobius sp. nov., a moderately halophilic bacterium isolated from marine solar saltern.</title>
        <authorList>
            <person name="Zheng W.-S."/>
            <person name="Lu D.-C."/>
            <person name="Du Z.-J."/>
        </authorList>
    </citation>
    <scope>NUCLEOTIDE SEQUENCE [LARGE SCALE GENOMIC DNA]</scope>
    <source>
        <strain evidence="10 11">E85</strain>
    </source>
</reference>